<comment type="similarity">
    <text evidence="1">Belongs to the proline racemase family.</text>
</comment>
<dbReference type="PIRSF" id="PIRSF029792">
    <property type="entry name" value="Pro_racemase"/>
    <property type="match status" value="1"/>
</dbReference>
<dbReference type="SFLD" id="SFLDS00028">
    <property type="entry name" value="Proline_Racemase"/>
    <property type="match status" value="1"/>
</dbReference>
<dbReference type="STRING" id="1194083.BN12_1560025"/>
<accession>A0A077LYD9</accession>
<dbReference type="GO" id="GO:0047580">
    <property type="term" value="F:4-hydroxyproline epimerase activity"/>
    <property type="evidence" value="ECO:0007669"/>
    <property type="project" value="TreeGrafter"/>
</dbReference>
<feature type="active site" description="Proton acceptor" evidence="2">
    <location>
        <position position="91"/>
    </location>
</feature>
<dbReference type="FunFam" id="3.10.310.10:FF:000005">
    <property type="entry name" value="Proline racemase"/>
    <property type="match status" value="1"/>
</dbReference>
<evidence type="ECO:0000313" key="3">
    <source>
        <dbReference type="EMBL" id="CCH76965.1"/>
    </source>
</evidence>
<proteinExistence type="inferred from homology"/>
<feature type="active site" description="Proton donor" evidence="2">
    <location>
        <position position="257"/>
    </location>
</feature>
<dbReference type="Proteomes" id="UP000035721">
    <property type="component" value="Unassembled WGS sequence"/>
</dbReference>
<protein>
    <recommendedName>
        <fullName evidence="5">Proline racemase</fullName>
    </recommendedName>
</protein>
<reference evidence="3 4" key="1">
    <citation type="journal article" date="2013" name="ISME J.">
        <title>A metabolic model for members of the genus Tetrasphaera involved in enhanced biological phosphorus removal.</title>
        <authorList>
            <person name="Kristiansen R."/>
            <person name="Nguyen H.T.T."/>
            <person name="Saunders A.M."/>
            <person name="Nielsen J.L."/>
            <person name="Wimmer R."/>
            <person name="Le V.Q."/>
            <person name="McIlroy S.J."/>
            <person name="Petrovski S."/>
            <person name="Seviour R.J."/>
            <person name="Calteau A."/>
            <person name="Nielsen K.L."/>
            <person name="Nielsen P.H."/>
        </authorList>
    </citation>
    <scope>NUCLEOTIDE SEQUENCE [LARGE SCALE GENOMIC DNA]</scope>
    <source>
        <strain evidence="3 4">T1-X7</strain>
    </source>
</reference>
<dbReference type="AlphaFoldDB" id="A0A077LYD9"/>
<dbReference type="InterPro" id="IPR008794">
    <property type="entry name" value="Pro_racemase_fam"/>
</dbReference>
<evidence type="ECO:0000256" key="2">
    <source>
        <dbReference type="PIRSR" id="PIRSR029792-1"/>
    </source>
</evidence>
<dbReference type="PANTHER" id="PTHR33442:SF5">
    <property type="entry name" value="BIFUNCTIONAL TRANS-3-HYDROXY-L-PROLINE DEHYDRATASE_2-EPIMERASE"/>
    <property type="match status" value="1"/>
</dbReference>
<dbReference type="Pfam" id="PF05544">
    <property type="entry name" value="Pro_racemase"/>
    <property type="match status" value="1"/>
</dbReference>
<name>A0A077LYD9_9MICO</name>
<keyword evidence="4" id="KW-1185">Reference proteome</keyword>
<dbReference type="SUPFAM" id="SSF54506">
    <property type="entry name" value="Diaminopimelate epimerase-like"/>
    <property type="match status" value="1"/>
</dbReference>
<sequence length="355" mass="38314">MRWNRTITVVDCHAEGESGQVVVGGVPHVPGDTVFDKRLHLQNHVDDLRRMILFEPRGAAHHNANVLVAPGDPRAQMGYVILESTEYPAMSGSNTMCVATVLLETGILPMTEPVTELTLESPAGLITVTCDCKDGKVTRARLVNQPAFAYHLDIPVTVPDLGEVVVDIVYGGMTYVIVDVDRLGLEIHPAKARELCTVGEAVKRAAARQIDVVHPDNPEIPGITNIVLAGPLRREGDELHARNTVVVSPGRCDRSPCGTGTSARLAQLHAKGLIEVGQRFVHTSITGTMFDSHIVSTTTVGPYDAVVPSIAGQAWITGIYQMGMDPTDPFQRGFTLADTWMRQIDDLGPVHSAAE</sequence>
<dbReference type="EMBL" id="CAJB01000064">
    <property type="protein sequence ID" value="CCH76965.1"/>
    <property type="molecule type" value="Genomic_DNA"/>
</dbReference>
<evidence type="ECO:0008006" key="5">
    <source>
        <dbReference type="Google" id="ProtNLM"/>
    </source>
</evidence>
<dbReference type="OrthoDB" id="181267at2"/>
<comment type="caution">
    <text evidence="3">The sequence shown here is derived from an EMBL/GenBank/DDBJ whole genome shotgun (WGS) entry which is preliminary data.</text>
</comment>
<evidence type="ECO:0000313" key="4">
    <source>
        <dbReference type="Proteomes" id="UP000035721"/>
    </source>
</evidence>
<dbReference type="PANTHER" id="PTHR33442">
    <property type="entry name" value="TRANS-3-HYDROXY-L-PROLINE DEHYDRATASE"/>
    <property type="match status" value="1"/>
</dbReference>
<dbReference type="Gene3D" id="3.10.310.10">
    <property type="entry name" value="Diaminopimelate Epimerase, Chain A, domain 1"/>
    <property type="match status" value="2"/>
</dbReference>
<organism evidence="3 4">
    <name type="scientific">Nostocoides japonicum T1-X7</name>
    <dbReference type="NCBI Taxonomy" id="1194083"/>
    <lineage>
        <taxon>Bacteria</taxon>
        <taxon>Bacillati</taxon>
        <taxon>Actinomycetota</taxon>
        <taxon>Actinomycetes</taxon>
        <taxon>Micrococcales</taxon>
        <taxon>Intrasporangiaceae</taxon>
        <taxon>Nostocoides</taxon>
    </lineage>
</organism>
<evidence type="ECO:0000256" key="1">
    <source>
        <dbReference type="ARBA" id="ARBA00007529"/>
    </source>
</evidence>
<gene>
    <name evidence="3" type="ORF">BN12_1560025</name>
</gene>